<reference evidence="3" key="2">
    <citation type="submission" date="2020-09" db="EMBL/GenBank/DDBJ databases">
        <authorList>
            <person name="Sun Q."/>
            <person name="Zhou Y."/>
        </authorList>
    </citation>
    <scope>NUCLEOTIDE SEQUENCE</scope>
    <source>
        <strain evidence="3">CGMCC 1.15178</strain>
    </source>
</reference>
<evidence type="ECO:0000256" key="1">
    <source>
        <dbReference type="SAM" id="Phobius"/>
    </source>
</evidence>
<evidence type="ECO:0000313" key="4">
    <source>
        <dbReference type="Proteomes" id="UP000612456"/>
    </source>
</evidence>
<keyword evidence="1" id="KW-0472">Membrane</keyword>
<protein>
    <submittedName>
        <fullName evidence="3">Protein HemX</fullName>
    </submittedName>
</protein>
<evidence type="ECO:0000259" key="2">
    <source>
        <dbReference type="Pfam" id="PF01578"/>
    </source>
</evidence>
<feature type="transmembrane region" description="Helical" evidence="1">
    <location>
        <begin position="93"/>
        <end position="113"/>
    </location>
</feature>
<accession>A0A916YPJ6</accession>
<dbReference type="Proteomes" id="UP000612456">
    <property type="component" value="Unassembled WGS sequence"/>
</dbReference>
<dbReference type="PANTHER" id="PTHR38034:SF1">
    <property type="entry name" value="INNER MEMBRANE PROTEIN YPJD"/>
    <property type="match status" value="1"/>
</dbReference>
<feature type="transmembrane region" description="Helical" evidence="1">
    <location>
        <begin position="217"/>
        <end position="233"/>
    </location>
</feature>
<organism evidence="3 4">
    <name type="scientific">Paenibacillus nasutitermitis</name>
    <dbReference type="NCBI Taxonomy" id="1652958"/>
    <lineage>
        <taxon>Bacteria</taxon>
        <taxon>Bacillati</taxon>
        <taxon>Bacillota</taxon>
        <taxon>Bacilli</taxon>
        <taxon>Bacillales</taxon>
        <taxon>Paenibacillaceae</taxon>
        <taxon>Paenibacillus</taxon>
    </lineage>
</organism>
<dbReference type="InterPro" id="IPR052372">
    <property type="entry name" value="YpjD/HemX"/>
</dbReference>
<comment type="caution">
    <text evidence="3">The sequence shown here is derived from an EMBL/GenBank/DDBJ whole genome shotgun (WGS) entry which is preliminary data.</text>
</comment>
<dbReference type="AlphaFoldDB" id="A0A916YPJ6"/>
<dbReference type="PANTHER" id="PTHR38034">
    <property type="entry name" value="INNER MEMBRANE PROTEIN YPJD"/>
    <property type="match status" value="1"/>
</dbReference>
<reference evidence="3" key="1">
    <citation type="journal article" date="2014" name="Int. J. Syst. Evol. Microbiol.">
        <title>Complete genome sequence of Corynebacterium casei LMG S-19264T (=DSM 44701T), isolated from a smear-ripened cheese.</title>
        <authorList>
            <consortium name="US DOE Joint Genome Institute (JGI-PGF)"/>
            <person name="Walter F."/>
            <person name="Albersmeier A."/>
            <person name="Kalinowski J."/>
            <person name="Ruckert C."/>
        </authorList>
    </citation>
    <scope>NUCLEOTIDE SEQUENCE</scope>
    <source>
        <strain evidence="3">CGMCC 1.15178</strain>
    </source>
</reference>
<feature type="domain" description="Cytochrome c assembly protein" evidence="2">
    <location>
        <begin position="66"/>
        <end position="260"/>
    </location>
</feature>
<evidence type="ECO:0000313" key="3">
    <source>
        <dbReference type="EMBL" id="GGD54494.1"/>
    </source>
</evidence>
<dbReference type="InterPro" id="IPR002541">
    <property type="entry name" value="Cyt_c_assembly"/>
</dbReference>
<feature type="transmembrane region" description="Helical" evidence="1">
    <location>
        <begin position="245"/>
        <end position="262"/>
    </location>
</feature>
<dbReference type="GO" id="GO:0017004">
    <property type="term" value="P:cytochrome complex assembly"/>
    <property type="evidence" value="ECO:0007669"/>
    <property type="project" value="InterPro"/>
</dbReference>
<dbReference type="RefSeq" id="WP_188989709.1">
    <property type="nucleotide sequence ID" value="NZ_BMHP01000001.1"/>
</dbReference>
<feature type="transmembrane region" description="Helical" evidence="1">
    <location>
        <begin position="133"/>
        <end position="156"/>
    </location>
</feature>
<dbReference type="GO" id="GO:0005886">
    <property type="term" value="C:plasma membrane"/>
    <property type="evidence" value="ECO:0007669"/>
    <property type="project" value="TreeGrafter"/>
</dbReference>
<feature type="transmembrane region" description="Helical" evidence="1">
    <location>
        <begin position="6"/>
        <end position="24"/>
    </location>
</feature>
<feature type="transmembrane region" description="Helical" evidence="1">
    <location>
        <begin position="181"/>
        <end position="205"/>
    </location>
</feature>
<name>A0A916YPJ6_9BACL</name>
<dbReference type="Pfam" id="PF01578">
    <property type="entry name" value="Cytochrom_C_asm"/>
    <property type="match status" value="1"/>
</dbReference>
<keyword evidence="1" id="KW-1133">Transmembrane helix</keyword>
<feature type="transmembrane region" description="Helical" evidence="1">
    <location>
        <begin position="36"/>
        <end position="57"/>
    </location>
</feature>
<dbReference type="EMBL" id="BMHP01000001">
    <property type="protein sequence ID" value="GGD54494.1"/>
    <property type="molecule type" value="Genomic_DNA"/>
</dbReference>
<gene>
    <name evidence="3" type="primary">hemX</name>
    <name evidence="3" type="ORF">GCM10010911_10120</name>
</gene>
<sequence length="272" mass="30963">MVTQNWLYDAMLYIYALSLLFYFSDFVDRNRRAKRMGTGLLTFVWVLQAGFLIQRIASHLDMTFMSLFEYLFLFSWLLVTVSLVMSQFFRIEFIVFFVNVIGFAVMTLNLFGIGSGASLARWELARELLVVHISLMICAFAALTISAIFSGMYLFLHGRLKGKRWTKSVQRLPSLDVIDRFMFRASLIGIPLLSLSLAVAVTSILTEGRYSLLIDPKVLTSFAALAIYIYYVLRHGLFNSAVLNSARFNLISFGVLLLNLLMNKASSFHGWS</sequence>
<keyword evidence="4" id="KW-1185">Reference proteome</keyword>
<dbReference type="GO" id="GO:0020037">
    <property type="term" value="F:heme binding"/>
    <property type="evidence" value="ECO:0007669"/>
    <property type="project" value="InterPro"/>
</dbReference>
<keyword evidence="1" id="KW-0812">Transmembrane</keyword>
<feature type="transmembrane region" description="Helical" evidence="1">
    <location>
        <begin position="63"/>
        <end position="86"/>
    </location>
</feature>
<proteinExistence type="predicted"/>